<keyword evidence="2" id="KW-1133">Transmembrane helix</keyword>
<sequence length="129" mass="13794">MNAPATSEVRPAQALRADTPRRASRFLHEEEGDDPILSVVNLIDVFLVIIAALLIAVAQSPSNPFSADNVTVIKNPGQPDMEITMKEGQKITRYQSKGNIGSGDGTKAGVAYRLKDGSMVYVPEASAPQ</sequence>
<proteinExistence type="predicted"/>
<evidence type="ECO:0000313" key="4">
    <source>
        <dbReference type="Proteomes" id="UP001548590"/>
    </source>
</evidence>
<accession>A0ABV2CTL9</accession>
<evidence type="ECO:0000256" key="2">
    <source>
        <dbReference type="SAM" id="Phobius"/>
    </source>
</evidence>
<comment type="caution">
    <text evidence="3">The sequence shown here is derived from an EMBL/GenBank/DDBJ whole genome shotgun (WGS) entry which is preliminary data.</text>
</comment>
<dbReference type="RefSeq" id="WP_345929691.1">
    <property type="nucleotide sequence ID" value="NZ_JBDIVF010000011.1"/>
</dbReference>
<keyword evidence="2" id="KW-0812">Transmembrane</keyword>
<keyword evidence="4" id="KW-1185">Reference proteome</keyword>
<protein>
    <submittedName>
        <fullName evidence="3">DUF2149 domain-containing protein</fullName>
    </submittedName>
</protein>
<dbReference type="InterPro" id="IPR018676">
    <property type="entry name" value="DUF2149"/>
</dbReference>
<evidence type="ECO:0000313" key="3">
    <source>
        <dbReference type="EMBL" id="MET1491223.1"/>
    </source>
</evidence>
<feature type="region of interest" description="Disordered" evidence="1">
    <location>
        <begin position="1"/>
        <end position="25"/>
    </location>
</feature>
<keyword evidence="2" id="KW-0472">Membrane</keyword>
<name>A0ABV2CTL9_9RHOO</name>
<dbReference type="EMBL" id="JBEWLZ010000010">
    <property type="protein sequence ID" value="MET1491223.1"/>
    <property type="molecule type" value="Genomic_DNA"/>
</dbReference>
<reference evidence="3 4" key="1">
    <citation type="submission" date="2024-07" db="EMBL/GenBank/DDBJ databases">
        <title>Uliginosibacterium paludis KCTC:42655.</title>
        <authorList>
            <person name="Kim M.K."/>
        </authorList>
    </citation>
    <scope>NUCLEOTIDE SEQUENCE [LARGE SCALE GENOMIC DNA]</scope>
    <source>
        <strain evidence="3 4">KCTC 42655</strain>
    </source>
</reference>
<organism evidence="3 4">
    <name type="scientific">Uliginosibacterium paludis</name>
    <dbReference type="NCBI Taxonomy" id="1615952"/>
    <lineage>
        <taxon>Bacteria</taxon>
        <taxon>Pseudomonadati</taxon>
        <taxon>Pseudomonadota</taxon>
        <taxon>Betaproteobacteria</taxon>
        <taxon>Rhodocyclales</taxon>
        <taxon>Zoogloeaceae</taxon>
        <taxon>Uliginosibacterium</taxon>
    </lineage>
</organism>
<gene>
    <name evidence="3" type="ORF">ABVT11_15395</name>
</gene>
<evidence type="ECO:0000256" key="1">
    <source>
        <dbReference type="SAM" id="MobiDB-lite"/>
    </source>
</evidence>
<feature type="transmembrane region" description="Helical" evidence="2">
    <location>
        <begin position="36"/>
        <end position="57"/>
    </location>
</feature>
<dbReference type="Proteomes" id="UP001548590">
    <property type="component" value="Unassembled WGS sequence"/>
</dbReference>
<dbReference type="Pfam" id="PF09919">
    <property type="entry name" value="DUF2149"/>
    <property type="match status" value="1"/>
</dbReference>